<evidence type="ECO:0000313" key="2">
    <source>
        <dbReference type="Proteomes" id="UP001497680"/>
    </source>
</evidence>
<proteinExistence type="predicted"/>
<dbReference type="Proteomes" id="UP001497680">
    <property type="component" value="Unassembled WGS sequence"/>
</dbReference>
<reference evidence="1 2" key="1">
    <citation type="journal article" date="2022" name="New Phytol.">
        <title>Ecological generalism drives hyperdiversity of secondary metabolite gene clusters in xylarialean endophytes.</title>
        <authorList>
            <person name="Franco M.E.E."/>
            <person name="Wisecaver J.H."/>
            <person name="Arnold A.E."/>
            <person name="Ju Y.M."/>
            <person name="Slot J.C."/>
            <person name="Ahrendt S."/>
            <person name="Moore L.P."/>
            <person name="Eastman K.E."/>
            <person name="Scott K."/>
            <person name="Konkel Z."/>
            <person name="Mondo S.J."/>
            <person name="Kuo A."/>
            <person name="Hayes R.D."/>
            <person name="Haridas S."/>
            <person name="Andreopoulos B."/>
            <person name="Riley R."/>
            <person name="LaButti K."/>
            <person name="Pangilinan J."/>
            <person name="Lipzen A."/>
            <person name="Amirebrahimi M."/>
            <person name="Yan J."/>
            <person name="Adam C."/>
            <person name="Keymanesh K."/>
            <person name="Ng V."/>
            <person name="Louie K."/>
            <person name="Northen T."/>
            <person name="Drula E."/>
            <person name="Henrissat B."/>
            <person name="Hsieh H.M."/>
            <person name="Youens-Clark K."/>
            <person name="Lutzoni F."/>
            <person name="Miadlikowska J."/>
            <person name="Eastwood D.C."/>
            <person name="Hamelin R.C."/>
            <person name="Grigoriev I.V."/>
            <person name="U'Ren J.M."/>
        </authorList>
    </citation>
    <scope>NUCLEOTIDE SEQUENCE [LARGE SCALE GENOMIC DNA]</scope>
    <source>
        <strain evidence="1 2">ER1909</strain>
    </source>
</reference>
<keyword evidence="2" id="KW-1185">Reference proteome</keyword>
<comment type="caution">
    <text evidence="1">The sequence shown here is derived from an EMBL/GenBank/DDBJ whole genome shotgun (WGS) entry which is preliminary data.</text>
</comment>
<accession>A0ACC0DHT8</accession>
<gene>
    <name evidence="1" type="ORF">F4821DRAFT_134567</name>
</gene>
<protein>
    <submittedName>
        <fullName evidence="1">Heterokaryon incompatibility protein-domain-containing protein</fullName>
    </submittedName>
</protein>
<dbReference type="EMBL" id="MU394283">
    <property type="protein sequence ID" value="KAI6092416.1"/>
    <property type="molecule type" value="Genomic_DNA"/>
</dbReference>
<name>A0ACC0DHT8_9PEZI</name>
<sequence>MEGDTVIDITSLKSIKLLSLEPSKNFYAPLIGALQLVSLDDPDCPSFNALSYVWGTFASEVDTLRCGTDDFQITTNCKDALRQLRHLYGGITLWVDSICIDQGNDEEKQHQISLMQEIYMRAERVYVWIGNETPELKSAIECLVAAARIDHAPIHPERTKFPTNLFQQDSLCLRIARLMLLSLTPYLCFQVLLTRFRVRRLLRQYEGDNFDKLFTQEWFLRAWTFQETVLAYNPVIICGSFTIDWDTFVRGFRCVNYFLKSWHLDLARPGRPDSTALIYREPMQNIDEMLPPSFQVFSRVINLWMKVKRPRSGLGIRRLPSSVESFSEYREAHCGIQVYFLPESSTPGVYKPLLLTLAILLFLRYREYSKIWLISTLIMGGFVINRSILASLRRDRGEDEKKDQIVLLEGVVQTLRQRKATDPKDKVFALYGVLDHFGLRLTTPDYSKSPAQIYHELFLALLRRNSSAIVLLIDAGQYPDNTDEAAMVDAPSWVPNWNRQPSLSIPDDWFKASDPYVNLSQGPNKLVVSACLKGQVTFCREKFPKIDLKGKDIPSLYKAVGMFVSWDQAVTNAHSRRPSSAWYGVPVRPKKDRPTLESFCRKTQEVKQFFAKAMDDFRSQNEYCDLTTEILLDLLEDKTILACFIEIINDLADDDDLSFITSHGSLGFGSNAVLTEDRIALIEGVPAALLLRPHDTSNPNAHVYSVICSATILGIQEENIDYQGEITLL</sequence>
<organism evidence="1 2">
    <name type="scientific">Hypoxylon rubiginosum</name>
    <dbReference type="NCBI Taxonomy" id="110542"/>
    <lineage>
        <taxon>Eukaryota</taxon>
        <taxon>Fungi</taxon>
        <taxon>Dikarya</taxon>
        <taxon>Ascomycota</taxon>
        <taxon>Pezizomycotina</taxon>
        <taxon>Sordariomycetes</taxon>
        <taxon>Xylariomycetidae</taxon>
        <taxon>Xylariales</taxon>
        <taxon>Hypoxylaceae</taxon>
        <taxon>Hypoxylon</taxon>
    </lineage>
</organism>
<evidence type="ECO:0000313" key="1">
    <source>
        <dbReference type="EMBL" id="KAI6092416.1"/>
    </source>
</evidence>